<evidence type="ECO:0000256" key="1">
    <source>
        <dbReference type="SAM" id="MobiDB-lite"/>
    </source>
</evidence>
<proteinExistence type="predicted"/>
<dbReference type="CDD" id="cd07302">
    <property type="entry name" value="CHD"/>
    <property type="match status" value="1"/>
</dbReference>
<dbReference type="GO" id="GO:0035556">
    <property type="term" value="P:intracellular signal transduction"/>
    <property type="evidence" value="ECO:0007669"/>
    <property type="project" value="InterPro"/>
</dbReference>
<dbReference type="InterPro" id="IPR050697">
    <property type="entry name" value="Adenylyl/Guanylyl_Cyclase_3/4"/>
</dbReference>
<organism evidence="5 6">
    <name type="scientific">Acidovorax soli</name>
    <dbReference type="NCBI Taxonomy" id="592050"/>
    <lineage>
        <taxon>Bacteria</taxon>
        <taxon>Pseudomonadati</taxon>
        <taxon>Pseudomonadota</taxon>
        <taxon>Betaproteobacteria</taxon>
        <taxon>Burkholderiales</taxon>
        <taxon>Comamonadaceae</taxon>
        <taxon>Acidovorax</taxon>
    </lineage>
</organism>
<dbReference type="EC" id="4.6.1.1" evidence="5"/>
<dbReference type="Pfam" id="PF05226">
    <property type="entry name" value="CHASE2"/>
    <property type="match status" value="1"/>
</dbReference>
<keyword evidence="2" id="KW-0812">Transmembrane</keyword>
<evidence type="ECO:0000256" key="2">
    <source>
        <dbReference type="SAM" id="Phobius"/>
    </source>
</evidence>
<reference evidence="5 6" key="1">
    <citation type="submission" date="2020-08" db="EMBL/GenBank/DDBJ databases">
        <title>Functional genomics of gut bacteria from endangered species of beetles.</title>
        <authorList>
            <person name="Carlos-Shanley C."/>
        </authorList>
    </citation>
    <scope>NUCLEOTIDE SEQUENCE [LARGE SCALE GENOMIC DNA]</scope>
    <source>
        <strain evidence="5 6">S00198</strain>
    </source>
</reference>
<sequence>MAAAAVVSLLLSLLFGPALQAVEERVGDWVWRLGSQKTEERRVLVVDIDEKSLAEVGPWPWPRSTQARLIEQIAQLGAREQILDVVFTDPRDDDASLLAAVAEHRPVLAQVFALGASGPGTGLPQLSEQAAPRVGQPAGALDWASCPAPFSEALGHLSNFPALAALGDMPQGRTGHISPRIADDGVVRLQPAIICWQGKSYPSLAIASLLRATSETSLLLQRGGWWDAPWTLGSAGQALPALPLDERGNMRVAWRLHPDSFVSIPAADVLAGRVPTDIMAGAWVLVGASAFGMNDTIATPYSGASAGLVAHAQILSALVDGHTPYTPRAALPLQAAAAALGALLLWLLVRLAGPGGGAARDAQASTPSPMLRMPVYLLPLAAVAYALALLATHALALWLADLWVGWLLPALFVLLAGVFAGTIEHARSRSERDRLYQHLASYLPAPVAAALALQPPSSAIRASTRQVSVLLADIRNFSAYCEARPPEEAAAVLHAFFSAASRIVQAHGGVIESFQGDAVVAVWNGADDVPVPSAAEDQHAQVHSRQAVAAALDLLTESFKLLPDPAPAGLEPLSLGLGLETGPAMVGSFGLASRRTHTVMGRTITIASRLVDLTVDLAHPILVGEGMAAQLGGQFSVGVRADGGAPPETQHLQSMGTFLLEGLRVPHHIYAVPLDTLVAEHPPAPGDSQAAQPTVHGTA</sequence>
<dbReference type="SMART" id="SM00044">
    <property type="entry name" value="CYCc"/>
    <property type="match status" value="1"/>
</dbReference>
<feature type="transmembrane region" description="Helical" evidence="2">
    <location>
        <begin position="333"/>
        <end position="353"/>
    </location>
</feature>
<dbReference type="InterPro" id="IPR007890">
    <property type="entry name" value="CHASE2"/>
</dbReference>
<keyword evidence="2" id="KW-1133">Transmembrane helix</keyword>
<protein>
    <submittedName>
        <fullName evidence="5">Adenylate cyclase</fullName>
        <ecNumber evidence="5">4.6.1.1</ecNumber>
    </submittedName>
</protein>
<feature type="transmembrane region" description="Helical" evidence="2">
    <location>
        <begin position="403"/>
        <end position="423"/>
    </location>
</feature>
<comment type="caution">
    <text evidence="5">The sequence shown here is derived from an EMBL/GenBank/DDBJ whole genome shotgun (WGS) entry which is preliminary data.</text>
</comment>
<feature type="domain" description="Guanylate cyclase" evidence="4">
    <location>
        <begin position="468"/>
        <end position="611"/>
    </location>
</feature>
<dbReference type="PROSITE" id="PS50125">
    <property type="entry name" value="GUANYLATE_CYCLASE_2"/>
    <property type="match status" value="1"/>
</dbReference>
<evidence type="ECO:0000259" key="4">
    <source>
        <dbReference type="PROSITE" id="PS50125"/>
    </source>
</evidence>
<dbReference type="InterPro" id="IPR029787">
    <property type="entry name" value="Nucleotide_cyclase"/>
</dbReference>
<gene>
    <name evidence="5" type="ORF">HNP48_003228</name>
</gene>
<keyword evidence="5" id="KW-0456">Lyase</keyword>
<dbReference type="PANTHER" id="PTHR43081:SF1">
    <property type="entry name" value="ADENYLATE CYCLASE, TERMINAL-DIFFERENTIATION SPECIFIC"/>
    <property type="match status" value="1"/>
</dbReference>
<feature type="compositionally biased region" description="Polar residues" evidence="1">
    <location>
        <begin position="689"/>
        <end position="699"/>
    </location>
</feature>
<dbReference type="GO" id="GO:0004016">
    <property type="term" value="F:adenylate cyclase activity"/>
    <property type="evidence" value="ECO:0007669"/>
    <property type="project" value="UniProtKB-EC"/>
</dbReference>
<dbReference type="AlphaFoldDB" id="A0A7X0U9R1"/>
<dbReference type="Pfam" id="PF00211">
    <property type="entry name" value="Guanylate_cyc"/>
    <property type="match status" value="1"/>
</dbReference>
<dbReference type="RefSeq" id="WP_184858708.1">
    <property type="nucleotide sequence ID" value="NZ_JACHLK010000006.1"/>
</dbReference>
<dbReference type="GO" id="GO:0009190">
    <property type="term" value="P:cyclic nucleotide biosynthetic process"/>
    <property type="evidence" value="ECO:0007669"/>
    <property type="project" value="InterPro"/>
</dbReference>
<keyword evidence="3" id="KW-0732">Signal</keyword>
<dbReference type="InterPro" id="IPR001054">
    <property type="entry name" value="A/G_cyclase"/>
</dbReference>
<feature type="chain" id="PRO_5031130965" evidence="3">
    <location>
        <begin position="21"/>
        <end position="699"/>
    </location>
</feature>
<accession>A0A7X0U9R1</accession>
<evidence type="ECO:0000313" key="5">
    <source>
        <dbReference type="EMBL" id="MBB6560552.1"/>
    </source>
</evidence>
<name>A0A7X0U9R1_9BURK</name>
<dbReference type="Proteomes" id="UP000575083">
    <property type="component" value="Unassembled WGS sequence"/>
</dbReference>
<feature type="signal peptide" evidence="3">
    <location>
        <begin position="1"/>
        <end position="20"/>
    </location>
</feature>
<keyword evidence="6" id="KW-1185">Reference proteome</keyword>
<feature type="transmembrane region" description="Helical" evidence="2">
    <location>
        <begin position="374"/>
        <end position="397"/>
    </location>
</feature>
<evidence type="ECO:0000313" key="6">
    <source>
        <dbReference type="Proteomes" id="UP000575083"/>
    </source>
</evidence>
<dbReference type="EMBL" id="JACHLK010000006">
    <property type="protein sequence ID" value="MBB6560552.1"/>
    <property type="molecule type" value="Genomic_DNA"/>
</dbReference>
<dbReference type="Gene3D" id="3.30.70.1230">
    <property type="entry name" value="Nucleotide cyclase"/>
    <property type="match status" value="1"/>
</dbReference>
<dbReference type="SMART" id="SM01080">
    <property type="entry name" value="CHASE2"/>
    <property type="match status" value="1"/>
</dbReference>
<keyword evidence="2" id="KW-0472">Membrane</keyword>
<feature type="region of interest" description="Disordered" evidence="1">
    <location>
        <begin position="680"/>
        <end position="699"/>
    </location>
</feature>
<dbReference type="SUPFAM" id="SSF55073">
    <property type="entry name" value="Nucleotide cyclase"/>
    <property type="match status" value="1"/>
</dbReference>
<evidence type="ECO:0000256" key="3">
    <source>
        <dbReference type="SAM" id="SignalP"/>
    </source>
</evidence>
<dbReference type="PANTHER" id="PTHR43081">
    <property type="entry name" value="ADENYLATE CYCLASE, TERMINAL-DIFFERENTIATION SPECIFIC-RELATED"/>
    <property type="match status" value="1"/>
</dbReference>